<dbReference type="Proteomes" id="UP000694560">
    <property type="component" value="Unplaced"/>
</dbReference>
<reference evidence="11" key="2">
    <citation type="submission" date="2025-09" db="UniProtKB">
        <authorList>
            <consortium name="Ensembl"/>
        </authorList>
    </citation>
    <scope>IDENTIFICATION</scope>
</reference>
<evidence type="ECO:0000256" key="4">
    <source>
        <dbReference type="ARBA" id="ARBA00022443"/>
    </source>
</evidence>
<evidence type="ECO:0000256" key="9">
    <source>
        <dbReference type="SAM" id="MobiDB-lite"/>
    </source>
</evidence>
<dbReference type="UniPathway" id="UPA00143"/>
<comment type="catalytic activity">
    <reaction evidence="1">
        <text>S-ubiquitinyl-[E2 ubiquitin-conjugating enzyme]-L-cysteine + [acceptor protein]-L-lysine = [E2 ubiquitin-conjugating enzyme]-L-cysteine + N(6)-ubiquitinyl-[acceptor protein]-L-lysine.</text>
        <dbReference type="EC" id="2.3.2.27"/>
    </reaction>
</comment>
<dbReference type="GO" id="GO:0016567">
    <property type="term" value="P:protein ubiquitination"/>
    <property type="evidence" value="ECO:0007669"/>
    <property type="project" value="UniProtKB-UniPathway"/>
</dbReference>
<comment type="pathway">
    <text evidence="2">Protein modification; protein ubiquitination.</text>
</comment>
<dbReference type="Ensembl" id="ENSMCST00000009705.1">
    <property type="protein sequence ID" value="ENSMCSP00000009472.1"/>
    <property type="gene ID" value="ENSMCSG00000006694.1"/>
</dbReference>
<name>A0A8C5TN39_9PASS</name>
<keyword evidence="6" id="KW-0677">Repeat</keyword>
<keyword evidence="5" id="KW-0808">Transferase</keyword>
<evidence type="ECO:0000256" key="7">
    <source>
        <dbReference type="ARBA" id="ARBA00022786"/>
    </source>
</evidence>
<evidence type="ECO:0000259" key="10">
    <source>
        <dbReference type="PROSITE" id="PS50002"/>
    </source>
</evidence>
<dbReference type="EC" id="2.3.2.27" evidence="3"/>
<keyword evidence="7" id="KW-0833">Ubl conjugation pathway</keyword>
<reference evidence="11" key="1">
    <citation type="submission" date="2025-08" db="UniProtKB">
        <authorList>
            <consortium name="Ensembl"/>
        </authorList>
    </citation>
    <scope>IDENTIFICATION</scope>
</reference>
<keyword evidence="4 8" id="KW-0728">SH3 domain</keyword>
<dbReference type="InterPro" id="IPR035816">
    <property type="entry name" value="SH3RF1/SH3RF3_SH3_4"/>
</dbReference>
<dbReference type="AlphaFoldDB" id="A0A8C5TN39"/>
<evidence type="ECO:0000256" key="3">
    <source>
        <dbReference type="ARBA" id="ARBA00012483"/>
    </source>
</evidence>
<evidence type="ECO:0000256" key="1">
    <source>
        <dbReference type="ARBA" id="ARBA00000900"/>
    </source>
</evidence>
<dbReference type="InterPro" id="IPR036028">
    <property type="entry name" value="SH3-like_dom_sf"/>
</dbReference>
<evidence type="ECO:0000313" key="12">
    <source>
        <dbReference type="Proteomes" id="UP000694560"/>
    </source>
</evidence>
<evidence type="ECO:0000313" key="11">
    <source>
        <dbReference type="Ensembl" id="ENSMCSP00000009472.1"/>
    </source>
</evidence>
<dbReference type="InterPro" id="IPR050384">
    <property type="entry name" value="Endophilin_SH3RF"/>
</dbReference>
<dbReference type="PROSITE" id="PS50002">
    <property type="entry name" value="SH3"/>
    <property type="match status" value="2"/>
</dbReference>
<organism evidence="11 12">
    <name type="scientific">Malurus cyaneus samueli</name>
    <dbReference type="NCBI Taxonomy" id="2593467"/>
    <lineage>
        <taxon>Eukaryota</taxon>
        <taxon>Metazoa</taxon>
        <taxon>Chordata</taxon>
        <taxon>Craniata</taxon>
        <taxon>Vertebrata</taxon>
        <taxon>Euteleostomi</taxon>
        <taxon>Archelosauria</taxon>
        <taxon>Archosauria</taxon>
        <taxon>Dinosauria</taxon>
        <taxon>Saurischia</taxon>
        <taxon>Theropoda</taxon>
        <taxon>Coelurosauria</taxon>
        <taxon>Aves</taxon>
        <taxon>Neognathae</taxon>
        <taxon>Neoaves</taxon>
        <taxon>Telluraves</taxon>
        <taxon>Australaves</taxon>
        <taxon>Passeriformes</taxon>
        <taxon>Meliphagoidea</taxon>
        <taxon>Maluridae</taxon>
        <taxon>Malurus</taxon>
    </lineage>
</organism>
<feature type="domain" description="SH3" evidence="10">
    <location>
        <begin position="355"/>
        <end position="414"/>
    </location>
</feature>
<dbReference type="FunFam" id="2.30.30.40:FF:000091">
    <property type="entry name" value="Putative E3 ubiquitin-protein ligase SH3RF1"/>
    <property type="match status" value="1"/>
</dbReference>
<dbReference type="Pfam" id="PF14604">
    <property type="entry name" value="SH3_9"/>
    <property type="match status" value="1"/>
</dbReference>
<proteinExistence type="predicted"/>
<protein>
    <recommendedName>
        <fullName evidence="3">RING-type E3 ubiquitin transferase</fullName>
        <ecNumber evidence="3">2.3.2.27</ecNumber>
    </recommendedName>
</protein>
<evidence type="ECO:0000256" key="2">
    <source>
        <dbReference type="ARBA" id="ARBA00004906"/>
    </source>
</evidence>
<dbReference type="GO" id="GO:0032436">
    <property type="term" value="P:positive regulation of proteasomal ubiquitin-dependent protein catabolic process"/>
    <property type="evidence" value="ECO:0007669"/>
    <property type="project" value="TreeGrafter"/>
</dbReference>
<dbReference type="InterPro" id="IPR001452">
    <property type="entry name" value="SH3_domain"/>
</dbReference>
<feature type="region of interest" description="Disordered" evidence="9">
    <location>
        <begin position="260"/>
        <end position="279"/>
    </location>
</feature>
<evidence type="ECO:0000256" key="8">
    <source>
        <dbReference type="PROSITE-ProRule" id="PRU00192"/>
    </source>
</evidence>
<dbReference type="SMART" id="SM00326">
    <property type="entry name" value="SH3"/>
    <property type="match status" value="2"/>
</dbReference>
<dbReference type="GO" id="GO:0061630">
    <property type="term" value="F:ubiquitin protein ligase activity"/>
    <property type="evidence" value="ECO:0007669"/>
    <property type="project" value="UniProtKB-EC"/>
</dbReference>
<dbReference type="CDD" id="cd11785">
    <property type="entry name" value="SH3_SH3RF_C"/>
    <property type="match status" value="1"/>
</dbReference>
<accession>A0A8C5TN39</accession>
<dbReference type="PANTHER" id="PTHR14167">
    <property type="entry name" value="SH3 DOMAIN-CONTAINING"/>
    <property type="match status" value="1"/>
</dbReference>
<dbReference type="Gene3D" id="2.30.30.40">
    <property type="entry name" value="SH3 Domains"/>
    <property type="match status" value="2"/>
</dbReference>
<dbReference type="CDD" id="cd11928">
    <property type="entry name" value="SH3_SH3RF3_1"/>
    <property type="match status" value="1"/>
</dbReference>
<dbReference type="OrthoDB" id="19092at2759"/>
<dbReference type="FunFam" id="2.30.30.40:FF:000072">
    <property type="entry name" value="Unconventional Myosin IB"/>
    <property type="match status" value="1"/>
</dbReference>
<dbReference type="PRINTS" id="PR00452">
    <property type="entry name" value="SH3DOMAIN"/>
</dbReference>
<dbReference type="Pfam" id="PF00018">
    <property type="entry name" value="SH3_1"/>
    <property type="match status" value="1"/>
</dbReference>
<keyword evidence="12" id="KW-1185">Reference proteome</keyword>
<dbReference type="PRINTS" id="PR00499">
    <property type="entry name" value="P67PHOX"/>
</dbReference>
<feature type="domain" description="SH3" evidence="10">
    <location>
        <begin position="83"/>
        <end position="142"/>
    </location>
</feature>
<dbReference type="SUPFAM" id="SSF50044">
    <property type="entry name" value="SH3-domain"/>
    <property type="match status" value="2"/>
</dbReference>
<dbReference type="GO" id="GO:0046330">
    <property type="term" value="P:positive regulation of JNK cascade"/>
    <property type="evidence" value="ECO:0007669"/>
    <property type="project" value="TreeGrafter"/>
</dbReference>
<sequence>MDESSLLDLLECSVLPCHFPHELRCPECRILVGCGVDELPANILLVRLLDGIRQRPRAAGGASGSPSSAVCLKMFLLFPQSVSQLPYGKALYTYEGKEPGDLKFNKGDIIILRRKVDENWYHGELNGNHGFFPASYIQCIKPLPQAPPQGKALYDFEIKDKDQDKDCLTFTKVGSPSRLPAAAIRPHPAVSPQHGHQPPAPGARPLIPLTSAAAAITPPNVSAAHLNGDMVCLLTALFFFFLVSLQKEKKSGLLKLLAGASTKKKSRSPPSVSPTHDPQTAIEGVLQGAVGPELSSLSSHGRAGSCPIESEMQGAMGLEPLHRKTGSLDLNFSIPSPARPPLSSMAAIRPEPKPLPRERYRVVVPYPPQSEAEIELKEGDIVFVHKKREDGWYKGTLQRNGRTGLFPGSFVESF</sequence>
<dbReference type="PANTHER" id="PTHR14167:SF62">
    <property type="entry name" value="E3 UBIQUITIN-PROTEIN LIGASE SH3RF3"/>
    <property type="match status" value="1"/>
</dbReference>
<evidence type="ECO:0000256" key="5">
    <source>
        <dbReference type="ARBA" id="ARBA00022679"/>
    </source>
</evidence>
<evidence type="ECO:0000256" key="6">
    <source>
        <dbReference type="ARBA" id="ARBA00022737"/>
    </source>
</evidence>